<feature type="non-terminal residue" evidence="1">
    <location>
        <position position="1"/>
    </location>
</feature>
<evidence type="ECO:0000313" key="2">
    <source>
        <dbReference type="Proteomes" id="UP001341840"/>
    </source>
</evidence>
<comment type="caution">
    <text evidence="1">The sequence shown here is derived from an EMBL/GenBank/DDBJ whole genome shotgun (WGS) entry which is preliminary data.</text>
</comment>
<gene>
    <name evidence="1" type="ORF">PIB30_096236</name>
</gene>
<accession>A0ABU6WU72</accession>
<evidence type="ECO:0000313" key="1">
    <source>
        <dbReference type="EMBL" id="MED6189466.1"/>
    </source>
</evidence>
<organism evidence="1 2">
    <name type="scientific">Stylosanthes scabra</name>
    <dbReference type="NCBI Taxonomy" id="79078"/>
    <lineage>
        <taxon>Eukaryota</taxon>
        <taxon>Viridiplantae</taxon>
        <taxon>Streptophyta</taxon>
        <taxon>Embryophyta</taxon>
        <taxon>Tracheophyta</taxon>
        <taxon>Spermatophyta</taxon>
        <taxon>Magnoliopsida</taxon>
        <taxon>eudicotyledons</taxon>
        <taxon>Gunneridae</taxon>
        <taxon>Pentapetalae</taxon>
        <taxon>rosids</taxon>
        <taxon>fabids</taxon>
        <taxon>Fabales</taxon>
        <taxon>Fabaceae</taxon>
        <taxon>Papilionoideae</taxon>
        <taxon>50 kb inversion clade</taxon>
        <taxon>dalbergioids sensu lato</taxon>
        <taxon>Dalbergieae</taxon>
        <taxon>Pterocarpus clade</taxon>
        <taxon>Stylosanthes</taxon>
    </lineage>
</organism>
<protein>
    <submittedName>
        <fullName evidence="1">Uncharacterized protein</fullName>
    </submittedName>
</protein>
<proteinExistence type="predicted"/>
<reference evidence="1 2" key="1">
    <citation type="journal article" date="2023" name="Plants (Basel)">
        <title>Bridging the Gap: Combining Genomics and Transcriptomics Approaches to Understand Stylosanthes scabra, an Orphan Legume from the Brazilian Caatinga.</title>
        <authorList>
            <person name="Ferreira-Neto J.R.C."/>
            <person name="da Silva M.D."/>
            <person name="Binneck E."/>
            <person name="de Melo N.F."/>
            <person name="da Silva R.H."/>
            <person name="de Melo A.L.T.M."/>
            <person name="Pandolfi V."/>
            <person name="Bustamante F.O."/>
            <person name="Brasileiro-Vidal A.C."/>
            <person name="Benko-Iseppon A.M."/>
        </authorList>
    </citation>
    <scope>NUCLEOTIDE SEQUENCE [LARGE SCALE GENOMIC DNA]</scope>
    <source>
        <tissue evidence="1">Leaves</tissue>
    </source>
</reference>
<sequence>EATMSSETMASTFISPTAVAGGGSSARAQCSELFGIGHGTRDYYQQRCCDVDN</sequence>
<keyword evidence="2" id="KW-1185">Reference proteome</keyword>
<dbReference type="Proteomes" id="UP001341840">
    <property type="component" value="Unassembled WGS sequence"/>
</dbReference>
<dbReference type="EMBL" id="JASCZI010183508">
    <property type="protein sequence ID" value="MED6189466.1"/>
    <property type="molecule type" value="Genomic_DNA"/>
</dbReference>
<name>A0ABU6WU72_9FABA</name>